<dbReference type="EMBL" id="MZGW01000002">
    <property type="protein sequence ID" value="OPJ56497.1"/>
    <property type="molecule type" value="Genomic_DNA"/>
</dbReference>
<dbReference type="AlphaFoldDB" id="A0A1V4IAE9"/>
<keyword evidence="1" id="KW-0812">Transmembrane</keyword>
<sequence>MSCCKKSKFFDDFDGWWIIVLLFLFLVFQDCTDICMEDWIPFLIILLILCSCEDLGCC</sequence>
<evidence type="ECO:0000313" key="2">
    <source>
        <dbReference type="EMBL" id="OPJ56497.1"/>
    </source>
</evidence>
<comment type="caution">
    <text evidence="2">The sequence shown here is derived from an EMBL/GenBank/DDBJ whole genome shotgun (WGS) entry which is preliminary data.</text>
</comment>
<gene>
    <name evidence="2" type="ORF">CLOTH_09020</name>
</gene>
<keyword evidence="1" id="KW-1133">Transmembrane helix</keyword>
<keyword evidence="3" id="KW-1185">Reference proteome</keyword>
<feature type="transmembrane region" description="Helical" evidence="1">
    <location>
        <begin position="9"/>
        <end position="27"/>
    </location>
</feature>
<protein>
    <submittedName>
        <fullName evidence="2">Uncharacterized protein</fullName>
    </submittedName>
</protein>
<dbReference type="STRING" id="29349.CLOTH_09020"/>
<dbReference type="Proteomes" id="UP000190140">
    <property type="component" value="Unassembled WGS sequence"/>
</dbReference>
<dbReference type="RefSeq" id="WP_169835121.1">
    <property type="nucleotide sequence ID" value="NZ_MZGW01000002.1"/>
</dbReference>
<evidence type="ECO:0000313" key="3">
    <source>
        <dbReference type="Proteomes" id="UP000190140"/>
    </source>
</evidence>
<evidence type="ECO:0000256" key="1">
    <source>
        <dbReference type="SAM" id="Phobius"/>
    </source>
</evidence>
<reference evidence="2 3" key="1">
    <citation type="submission" date="2017-03" db="EMBL/GenBank/DDBJ databases">
        <title>Genome sequence of Clostridium thermoalcaliphilum DSM 7309.</title>
        <authorList>
            <person name="Poehlein A."/>
            <person name="Daniel R."/>
        </authorList>
    </citation>
    <scope>NUCLEOTIDE SEQUENCE [LARGE SCALE GENOMIC DNA]</scope>
    <source>
        <strain evidence="2 3">DSM 7309</strain>
    </source>
</reference>
<proteinExistence type="predicted"/>
<organism evidence="2 3">
    <name type="scientific">Alkalithermobacter paradoxus</name>
    <dbReference type="NCBI Taxonomy" id="29349"/>
    <lineage>
        <taxon>Bacteria</taxon>
        <taxon>Bacillati</taxon>
        <taxon>Bacillota</taxon>
        <taxon>Clostridia</taxon>
        <taxon>Peptostreptococcales</taxon>
        <taxon>Tepidibacteraceae</taxon>
        <taxon>Alkalithermobacter</taxon>
    </lineage>
</organism>
<accession>A0A1V4IAE9</accession>
<name>A0A1V4IAE9_9FIRM</name>
<keyword evidence="1" id="KW-0472">Membrane</keyword>